<evidence type="ECO:0000256" key="1">
    <source>
        <dbReference type="ARBA" id="ARBA00004123"/>
    </source>
</evidence>
<dbReference type="PANTHER" id="PTHR10270">
    <property type="entry name" value="SOX TRANSCRIPTION FACTOR"/>
    <property type="match status" value="1"/>
</dbReference>
<dbReference type="InterPro" id="IPR050140">
    <property type="entry name" value="SRY-related_HMG-box_TF-like"/>
</dbReference>
<dbReference type="CDD" id="cd22028">
    <property type="entry name" value="HMG-box_SoxA_SoxB_SoxG"/>
    <property type="match status" value="1"/>
</dbReference>
<dbReference type="Gene3D" id="1.10.30.10">
    <property type="entry name" value="High mobility group box domain"/>
    <property type="match status" value="1"/>
</dbReference>
<dbReference type="GO" id="GO:0000122">
    <property type="term" value="P:negative regulation of transcription by RNA polymerase II"/>
    <property type="evidence" value="ECO:0007669"/>
    <property type="project" value="TreeGrafter"/>
</dbReference>
<dbReference type="PROSITE" id="PS50118">
    <property type="entry name" value="HMG_BOX_2"/>
    <property type="match status" value="1"/>
</dbReference>
<dbReference type="SUPFAM" id="SSF47095">
    <property type="entry name" value="HMG-box"/>
    <property type="match status" value="1"/>
</dbReference>
<organism evidence="7 8">
    <name type="scientific">Gryllus longicercus</name>
    <dbReference type="NCBI Taxonomy" id="2509291"/>
    <lineage>
        <taxon>Eukaryota</taxon>
        <taxon>Metazoa</taxon>
        <taxon>Ecdysozoa</taxon>
        <taxon>Arthropoda</taxon>
        <taxon>Hexapoda</taxon>
        <taxon>Insecta</taxon>
        <taxon>Pterygota</taxon>
        <taxon>Neoptera</taxon>
        <taxon>Polyneoptera</taxon>
        <taxon>Orthoptera</taxon>
        <taxon>Ensifera</taxon>
        <taxon>Gryllidea</taxon>
        <taxon>Grylloidea</taxon>
        <taxon>Gryllidae</taxon>
        <taxon>Gryllinae</taxon>
        <taxon>Gryllus</taxon>
    </lineage>
</organism>
<evidence type="ECO:0000313" key="8">
    <source>
        <dbReference type="Proteomes" id="UP001378592"/>
    </source>
</evidence>
<dbReference type="InterPro" id="IPR036910">
    <property type="entry name" value="HMG_box_dom_sf"/>
</dbReference>
<evidence type="ECO:0000313" key="7">
    <source>
        <dbReference type="EMBL" id="KAK7867330.1"/>
    </source>
</evidence>
<dbReference type="FunFam" id="1.10.30.10:FF:000002">
    <property type="entry name" value="transcription factor Sox-2"/>
    <property type="match status" value="1"/>
</dbReference>
<dbReference type="GO" id="GO:0007420">
    <property type="term" value="P:brain development"/>
    <property type="evidence" value="ECO:0007669"/>
    <property type="project" value="TreeGrafter"/>
</dbReference>
<keyword evidence="3 4" id="KW-0539">Nucleus</keyword>
<evidence type="ECO:0000256" key="2">
    <source>
        <dbReference type="ARBA" id="ARBA00023125"/>
    </source>
</evidence>
<evidence type="ECO:0000259" key="6">
    <source>
        <dbReference type="PROSITE" id="PS50118"/>
    </source>
</evidence>
<gene>
    <name evidence="7" type="ORF">R5R35_001107</name>
</gene>
<name>A0AAN9Z9Y4_9ORTH</name>
<protein>
    <recommendedName>
        <fullName evidence="6">HMG box domain-containing protein</fullName>
    </recommendedName>
</protein>
<dbReference type="EMBL" id="JAZDUA010000122">
    <property type="protein sequence ID" value="KAK7867330.1"/>
    <property type="molecule type" value="Genomic_DNA"/>
</dbReference>
<sequence>MALTVNPAYGSGYGLAAPLDVMQQHHHHHHFMSEPSPQPPAPPPQQQPQPPTAATTPEPHIKRPMNAFMVWSRIQRRKIALDNPKMHNSEISKRLGAEWKLLSESEKRPFIDEAKRLRAMHMKEHPDYKYRPRRKPKPPVPGVGKLPAAGGAFASFALPPYFANPAAVAPSHHHPLDTLSAYPHLSPYFGSAFDAVHFSKLVGGQPPHVQPQQSPSDGKSSPGSAAAAAAAVVSSFYSSLYGQKSSPTYSTAASAQAGQMQPPHHLAGALYAPAPPLLYQGRLSPSSSPVGSDSPHGAGAGLDMEQLRRPVSVIY</sequence>
<feature type="region of interest" description="Disordered" evidence="5">
    <location>
        <begin position="24"/>
        <end position="62"/>
    </location>
</feature>
<comment type="caution">
    <text evidence="7">The sequence shown here is derived from an EMBL/GenBank/DDBJ whole genome shotgun (WGS) entry which is preliminary data.</text>
</comment>
<feature type="compositionally biased region" description="Low complexity" evidence="5">
    <location>
        <begin position="284"/>
        <end position="295"/>
    </location>
</feature>
<dbReference type="GO" id="GO:0005634">
    <property type="term" value="C:nucleus"/>
    <property type="evidence" value="ECO:0007669"/>
    <property type="project" value="UniProtKB-SubCell"/>
</dbReference>
<dbReference type="PANTHER" id="PTHR10270:SF324">
    <property type="entry name" value="SOX DOMAIN-CONTAINING PROTEIN DICHAETE-RELATED"/>
    <property type="match status" value="1"/>
</dbReference>
<dbReference type="Proteomes" id="UP001378592">
    <property type="component" value="Unassembled WGS sequence"/>
</dbReference>
<evidence type="ECO:0000256" key="5">
    <source>
        <dbReference type="SAM" id="MobiDB-lite"/>
    </source>
</evidence>
<dbReference type="AlphaFoldDB" id="A0AAN9Z9Y4"/>
<comment type="subcellular location">
    <subcellularLocation>
        <location evidence="1">Nucleus</location>
    </subcellularLocation>
</comment>
<feature type="region of interest" description="Disordered" evidence="5">
    <location>
        <begin position="280"/>
        <end position="315"/>
    </location>
</feature>
<evidence type="ECO:0000256" key="3">
    <source>
        <dbReference type="ARBA" id="ARBA00023242"/>
    </source>
</evidence>
<dbReference type="Pfam" id="PF00505">
    <property type="entry name" value="HMG_box"/>
    <property type="match status" value="1"/>
</dbReference>
<evidence type="ECO:0000256" key="4">
    <source>
        <dbReference type="PROSITE-ProRule" id="PRU00267"/>
    </source>
</evidence>
<proteinExistence type="predicted"/>
<feature type="DNA-binding region" description="HMG box" evidence="4">
    <location>
        <begin position="61"/>
        <end position="129"/>
    </location>
</feature>
<dbReference type="InterPro" id="IPR009071">
    <property type="entry name" value="HMG_box_dom"/>
</dbReference>
<dbReference type="SMART" id="SM00398">
    <property type="entry name" value="HMG"/>
    <property type="match status" value="1"/>
</dbReference>
<keyword evidence="2 4" id="KW-0238">DNA-binding</keyword>
<keyword evidence="8" id="KW-1185">Reference proteome</keyword>
<accession>A0AAN9Z9Y4</accession>
<feature type="compositionally biased region" description="Pro residues" evidence="5">
    <location>
        <begin position="36"/>
        <end position="51"/>
    </location>
</feature>
<feature type="domain" description="HMG box" evidence="6">
    <location>
        <begin position="61"/>
        <end position="129"/>
    </location>
</feature>
<dbReference type="GO" id="GO:0030182">
    <property type="term" value="P:neuron differentiation"/>
    <property type="evidence" value="ECO:0007669"/>
    <property type="project" value="TreeGrafter"/>
</dbReference>
<dbReference type="GO" id="GO:0000978">
    <property type="term" value="F:RNA polymerase II cis-regulatory region sequence-specific DNA binding"/>
    <property type="evidence" value="ECO:0007669"/>
    <property type="project" value="TreeGrafter"/>
</dbReference>
<feature type="region of interest" description="Disordered" evidence="5">
    <location>
        <begin position="203"/>
        <end position="223"/>
    </location>
</feature>
<dbReference type="GO" id="GO:0001228">
    <property type="term" value="F:DNA-binding transcription activator activity, RNA polymerase II-specific"/>
    <property type="evidence" value="ECO:0007669"/>
    <property type="project" value="TreeGrafter"/>
</dbReference>
<reference evidence="7 8" key="1">
    <citation type="submission" date="2024-03" db="EMBL/GenBank/DDBJ databases">
        <title>The genome assembly and annotation of the cricket Gryllus longicercus Weissman &amp; Gray.</title>
        <authorList>
            <person name="Szrajer S."/>
            <person name="Gray D."/>
            <person name="Ylla G."/>
        </authorList>
    </citation>
    <scope>NUCLEOTIDE SEQUENCE [LARGE SCALE GENOMIC DNA]</scope>
    <source>
        <strain evidence="7">DAG 2021-001</strain>
        <tissue evidence="7">Whole body minus gut</tissue>
    </source>
</reference>